<comment type="caution">
    <text evidence="1">The sequence shown here is derived from an EMBL/GenBank/DDBJ whole genome shotgun (WGS) entry which is preliminary data.</text>
</comment>
<protein>
    <submittedName>
        <fullName evidence="1">Uncharacterized protein</fullName>
    </submittedName>
</protein>
<gene>
    <name evidence="1" type="ORF">EHQ58_14775</name>
</gene>
<evidence type="ECO:0000313" key="1">
    <source>
        <dbReference type="EMBL" id="TGL57534.1"/>
    </source>
</evidence>
<evidence type="ECO:0000313" key="2">
    <source>
        <dbReference type="Proteomes" id="UP000297693"/>
    </source>
</evidence>
<dbReference type="OrthoDB" id="338090at2"/>
<proteinExistence type="predicted"/>
<dbReference type="AlphaFoldDB" id="A0A4R9JWX1"/>
<name>A0A4R9JWX1_9LEPT</name>
<keyword evidence="2" id="KW-1185">Reference proteome</keyword>
<dbReference type="EMBL" id="RQGD01000035">
    <property type="protein sequence ID" value="TGL57534.1"/>
    <property type="molecule type" value="Genomic_DNA"/>
</dbReference>
<sequence length="277" mass="32401">MKTSIIWNVSQNRPFPLELWKHPKIKIQVNQINLAELTKIKFSDNEFNFLFLQVSGEDWEKIRATLKKDFDSHPLLSLLIVHSTDASEKIYEEVQTNAKYLVLENPLHIRELRIILDRCIQAEFFKSAVHDIGSSCLENVGFFEGVFALAHREYEDSKKENAALKSILDYEEQVKKSQVGINHAMEKVTDLKNQELIELHGRVKAIEQLDELRSMELKQALEMQKATEQVLNYSRIEEMNMEKILKAHDRLFDYTEQEIRDLIAENESLKKKLGMIK</sequence>
<dbReference type="Proteomes" id="UP000297693">
    <property type="component" value="Unassembled WGS sequence"/>
</dbReference>
<dbReference type="RefSeq" id="WP_135624656.1">
    <property type="nucleotide sequence ID" value="NZ_RQGD01000035.1"/>
</dbReference>
<reference evidence="1" key="1">
    <citation type="journal article" date="2019" name="PLoS Negl. Trop. Dis.">
        <title>Revisiting the worldwide diversity of Leptospira species in the environment.</title>
        <authorList>
            <person name="Vincent A.T."/>
            <person name="Schiettekatte O."/>
            <person name="Bourhy P."/>
            <person name="Veyrier F.J."/>
            <person name="Picardeau M."/>
        </authorList>
    </citation>
    <scope>NUCLEOTIDE SEQUENCE [LARGE SCALE GENOMIC DNA]</scope>
    <source>
        <strain evidence="1">201702476</strain>
    </source>
</reference>
<accession>A0A4R9JWX1</accession>
<organism evidence="1 2">
    <name type="scientific">Leptospira ognonensis</name>
    <dbReference type="NCBI Taxonomy" id="2484945"/>
    <lineage>
        <taxon>Bacteria</taxon>
        <taxon>Pseudomonadati</taxon>
        <taxon>Spirochaetota</taxon>
        <taxon>Spirochaetia</taxon>
        <taxon>Leptospirales</taxon>
        <taxon>Leptospiraceae</taxon>
        <taxon>Leptospira</taxon>
    </lineage>
</organism>